<accession>A0AAI9ZML3</accession>
<evidence type="ECO:0000256" key="1">
    <source>
        <dbReference type="SAM" id="MobiDB-lite"/>
    </source>
</evidence>
<gene>
    <name evidence="2" type="ORF">BDP81DRAFT_52349</name>
</gene>
<protein>
    <submittedName>
        <fullName evidence="2">Uncharacterized protein</fullName>
    </submittedName>
</protein>
<sequence>MNPPVTRQDLRCPRRSMRTSTVRSPQCNSLQRAPAGTCHVHHQTLPKSLDSVVPRLLFLESASSSNTCTSYSSIHFGAMALLWHSRSHTDLTFCQYQPRHVVNERFNSPAATAPNLWGSLTRSVRSTYRPPLLASDVKLAYHLPKLVSSSAILSTHRPLCTYMSATSKFSLALQHQPPCVMPSAYTPLLRIVGPYHGKAVPAPLRSSKISPTLKPCLLVSSGAGLSVPWEQMLHLFCWPRCPICPIAWRRSRTRRKILTETSLGKLGIQRLTYTGL</sequence>
<keyword evidence="3" id="KW-1185">Reference proteome</keyword>
<comment type="caution">
    <text evidence="2">The sequence shown here is derived from an EMBL/GenBank/DDBJ whole genome shotgun (WGS) entry which is preliminary data.</text>
</comment>
<dbReference type="Proteomes" id="UP001243989">
    <property type="component" value="Unassembled WGS sequence"/>
</dbReference>
<organism evidence="2 3">
    <name type="scientific">Colletotrichum phormii</name>
    <dbReference type="NCBI Taxonomy" id="359342"/>
    <lineage>
        <taxon>Eukaryota</taxon>
        <taxon>Fungi</taxon>
        <taxon>Dikarya</taxon>
        <taxon>Ascomycota</taxon>
        <taxon>Pezizomycotina</taxon>
        <taxon>Sordariomycetes</taxon>
        <taxon>Hypocreomycetidae</taxon>
        <taxon>Glomerellales</taxon>
        <taxon>Glomerellaceae</taxon>
        <taxon>Colletotrichum</taxon>
        <taxon>Colletotrichum acutatum species complex</taxon>
    </lineage>
</organism>
<feature type="region of interest" description="Disordered" evidence="1">
    <location>
        <begin position="1"/>
        <end position="21"/>
    </location>
</feature>
<dbReference type="AlphaFoldDB" id="A0AAI9ZML3"/>
<evidence type="ECO:0000313" key="2">
    <source>
        <dbReference type="EMBL" id="KAK1634738.1"/>
    </source>
</evidence>
<evidence type="ECO:0000313" key="3">
    <source>
        <dbReference type="Proteomes" id="UP001243989"/>
    </source>
</evidence>
<reference evidence="2" key="1">
    <citation type="submission" date="2021-06" db="EMBL/GenBank/DDBJ databases">
        <title>Comparative genomics, transcriptomics and evolutionary studies reveal genomic signatures of adaptation to plant cell wall in hemibiotrophic fungi.</title>
        <authorList>
            <consortium name="DOE Joint Genome Institute"/>
            <person name="Baroncelli R."/>
            <person name="Diaz J.F."/>
            <person name="Benocci T."/>
            <person name="Peng M."/>
            <person name="Battaglia E."/>
            <person name="Haridas S."/>
            <person name="Andreopoulos W."/>
            <person name="Labutti K."/>
            <person name="Pangilinan J."/>
            <person name="Floch G.L."/>
            <person name="Makela M.R."/>
            <person name="Henrissat B."/>
            <person name="Grigoriev I.V."/>
            <person name="Crouch J.A."/>
            <person name="De Vries R.P."/>
            <person name="Sukno S.A."/>
            <person name="Thon M.R."/>
        </authorList>
    </citation>
    <scope>NUCLEOTIDE SEQUENCE</scope>
    <source>
        <strain evidence="2">CBS 102054</strain>
    </source>
</reference>
<dbReference type="EMBL" id="JAHMHQ010000014">
    <property type="protein sequence ID" value="KAK1634738.1"/>
    <property type="molecule type" value="Genomic_DNA"/>
</dbReference>
<name>A0AAI9ZML3_9PEZI</name>
<dbReference type="RefSeq" id="XP_060443345.1">
    <property type="nucleotide sequence ID" value="XM_060595942.1"/>
</dbReference>
<dbReference type="GeneID" id="85480804"/>
<proteinExistence type="predicted"/>